<proteinExistence type="predicted"/>
<dbReference type="EMBL" id="AUSU01003607">
    <property type="protein sequence ID" value="EPS66577.1"/>
    <property type="molecule type" value="Genomic_DNA"/>
</dbReference>
<evidence type="ECO:0000313" key="1">
    <source>
        <dbReference type="EMBL" id="EPS66577.1"/>
    </source>
</evidence>
<keyword evidence="2" id="KW-1185">Reference proteome</keyword>
<dbReference type="PANTHER" id="PTHR37371:SF1">
    <property type="entry name" value="KINESIN-LIKE PROTEIN"/>
    <property type="match status" value="1"/>
</dbReference>
<evidence type="ECO:0000313" key="2">
    <source>
        <dbReference type="Proteomes" id="UP000015453"/>
    </source>
</evidence>
<reference evidence="1 2" key="1">
    <citation type="journal article" date="2013" name="BMC Genomics">
        <title>The miniature genome of a carnivorous plant Genlisea aurea contains a low number of genes and short non-coding sequences.</title>
        <authorList>
            <person name="Leushkin E.V."/>
            <person name="Sutormin R.A."/>
            <person name="Nabieva E.R."/>
            <person name="Penin A.A."/>
            <person name="Kondrashov A.S."/>
            <person name="Logacheva M.D."/>
        </authorList>
    </citation>
    <scope>NUCLEOTIDE SEQUENCE [LARGE SCALE GENOMIC DNA]</scope>
</reference>
<dbReference type="AlphaFoldDB" id="S8E2S1"/>
<dbReference type="OrthoDB" id="1933837at2759"/>
<dbReference type="PANTHER" id="PTHR37371">
    <property type="entry name" value="OS08G0180400 PROTEIN"/>
    <property type="match status" value="1"/>
</dbReference>
<accession>S8E2S1</accession>
<name>S8E2S1_9LAMI</name>
<dbReference type="Proteomes" id="UP000015453">
    <property type="component" value="Unassembled WGS sequence"/>
</dbReference>
<sequence length="119" mass="13382">SVNSISELKNLATSNLESLKRYLDNSHLQILKDFAASQSRLQKRYKIQTQSCQQIADEAEKEYKKISEGINGGREAMKASYSEFITEAQASAYRLSKTSIPELARTSEKGIDSLRSRFG</sequence>
<comment type="caution">
    <text evidence="1">The sequence shown here is derived from an EMBL/GenBank/DDBJ whole genome shotgun (WGS) entry which is preliminary data.</text>
</comment>
<feature type="non-terminal residue" evidence="1">
    <location>
        <position position="119"/>
    </location>
</feature>
<feature type="non-terminal residue" evidence="1">
    <location>
        <position position="1"/>
    </location>
</feature>
<organism evidence="1 2">
    <name type="scientific">Genlisea aurea</name>
    <dbReference type="NCBI Taxonomy" id="192259"/>
    <lineage>
        <taxon>Eukaryota</taxon>
        <taxon>Viridiplantae</taxon>
        <taxon>Streptophyta</taxon>
        <taxon>Embryophyta</taxon>
        <taxon>Tracheophyta</taxon>
        <taxon>Spermatophyta</taxon>
        <taxon>Magnoliopsida</taxon>
        <taxon>eudicotyledons</taxon>
        <taxon>Gunneridae</taxon>
        <taxon>Pentapetalae</taxon>
        <taxon>asterids</taxon>
        <taxon>lamiids</taxon>
        <taxon>Lamiales</taxon>
        <taxon>Lentibulariaceae</taxon>
        <taxon>Genlisea</taxon>
    </lineage>
</organism>
<protein>
    <submittedName>
        <fullName evidence="1">Uncharacterized protein</fullName>
    </submittedName>
</protein>
<gene>
    <name evidence="1" type="ORF">M569_08199</name>
</gene>